<reference evidence="1" key="1">
    <citation type="submission" date="2021-12" db="EMBL/GenBank/DDBJ databases">
        <title>Comparative genomics, transcriptomics and evolutionary studies reveal genomic signatures of adaptation to plant cell wall in hemibiotrophic fungi.</title>
        <authorList>
            <consortium name="DOE Joint Genome Institute"/>
            <person name="Baroncelli R."/>
            <person name="Diaz J.F."/>
            <person name="Benocci T."/>
            <person name="Peng M."/>
            <person name="Battaglia E."/>
            <person name="Haridas S."/>
            <person name="Andreopoulos W."/>
            <person name="Labutti K."/>
            <person name="Pangilinan J."/>
            <person name="Floch G.L."/>
            <person name="Makela M.R."/>
            <person name="Henrissat B."/>
            <person name="Grigoriev I.V."/>
            <person name="Crouch J.A."/>
            <person name="De Vries R.P."/>
            <person name="Sukno S.A."/>
            <person name="Thon M.R."/>
        </authorList>
    </citation>
    <scope>NUCLEOTIDE SEQUENCE</scope>
    <source>
        <strain evidence="1">CBS 112980</strain>
    </source>
</reference>
<protein>
    <submittedName>
        <fullName evidence="1">Uncharacterized protein</fullName>
    </submittedName>
</protein>
<dbReference type="Proteomes" id="UP001244207">
    <property type="component" value="Unassembled WGS sequence"/>
</dbReference>
<dbReference type="GeneID" id="85385397"/>
<keyword evidence="2" id="KW-1185">Reference proteome</keyword>
<evidence type="ECO:0000313" key="2">
    <source>
        <dbReference type="Proteomes" id="UP001244207"/>
    </source>
</evidence>
<organism evidence="1 2">
    <name type="scientific">Glomerella acutata</name>
    <name type="common">Colletotrichum acutatum</name>
    <dbReference type="NCBI Taxonomy" id="27357"/>
    <lineage>
        <taxon>Eukaryota</taxon>
        <taxon>Fungi</taxon>
        <taxon>Dikarya</taxon>
        <taxon>Ascomycota</taxon>
        <taxon>Pezizomycotina</taxon>
        <taxon>Sordariomycetes</taxon>
        <taxon>Hypocreomycetidae</taxon>
        <taxon>Glomerellales</taxon>
        <taxon>Glomerellaceae</taxon>
        <taxon>Colletotrichum</taxon>
        <taxon>Colletotrichum acutatum species complex</taxon>
    </lineage>
</organism>
<name>A0AAD8XIJ6_GLOAC</name>
<dbReference type="EMBL" id="JAHMHS010000021">
    <property type="protein sequence ID" value="KAK1727801.1"/>
    <property type="molecule type" value="Genomic_DNA"/>
</dbReference>
<gene>
    <name evidence="1" type="ORF">BDZ83DRAFT_176535</name>
</gene>
<dbReference type="RefSeq" id="XP_060367856.1">
    <property type="nucleotide sequence ID" value="XM_060501498.1"/>
</dbReference>
<proteinExistence type="predicted"/>
<accession>A0AAD8XIJ6</accession>
<sequence>MDLVGIFEVSLEVMSYVSFTWSMNSCPRDRYLSTYGTNIVIYQSSIVPKSIAIFRYEFIIHFCPKGIFHGTHWALSQGRARHTHTLSGFKSPPFEMRQHSIATANYFGHTCWATSAHHSPVLSAIAPLALAIPLVSFPARARSDLGHCSVMGDWRWPRLLLTFPLCR</sequence>
<dbReference type="AlphaFoldDB" id="A0AAD8XIJ6"/>
<comment type="caution">
    <text evidence="1">The sequence shown here is derived from an EMBL/GenBank/DDBJ whole genome shotgun (WGS) entry which is preliminary data.</text>
</comment>
<evidence type="ECO:0000313" key="1">
    <source>
        <dbReference type="EMBL" id="KAK1727801.1"/>
    </source>
</evidence>